<feature type="compositionally biased region" description="Low complexity" evidence="14">
    <location>
        <begin position="354"/>
        <end position="366"/>
    </location>
</feature>
<dbReference type="EMBL" id="FO904936">
    <property type="protein sequence ID" value="CDP23366.1"/>
    <property type="molecule type" value="Genomic_DNA"/>
</dbReference>
<dbReference type="InterPro" id="IPR004358">
    <property type="entry name" value="Sig_transdc_His_kin-like_C"/>
</dbReference>
<dbReference type="Pfam" id="PF00072">
    <property type="entry name" value="Response_reg"/>
    <property type="match status" value="1"/>
</dbReference>
<evidence type="ECO:0000256" key="1">
    <source>
        <dbReference type="ARBA" id="ARBA00000085"/>
    </source>
</evidence>
<dbReference type="SMART" id="SM00086">
    <property type="entry name" value="PAC"/>
    <property type="match status" value="1"/>
</dbReference>
<keyword evidence="5 13" id="KW-0597">Phosphoprotein</keyword>
<dbReference type="NCBIfam" id="TIGR00229">
    <property type="entry name" value="sensory_box"/>
    <property type="match status" value="1"/>
</dbReference>
<dbReference type="InterPro" id="IPR003594">
    <property type="entry name" value="HATPase_dom"/>
</dbReference>
<feature type="domain" description="Response regulatory" evidence="16">
    <location>
        <begin position="1143"/>
        <end position="1269"/>
    </location>
</feature>
<keyword evidence="9 18" id="KW-0418">Kinase</keyword>
<keyword evidence="10" id="KW-0067">ATP-binding</keyword>
<dbReference type="PRINTS" id="PR00344">
    <property type="entry name" value="BCTRLSENSOR"/>
</dbReference>
<feature type="modified residue" description="4-aspartylphosphate" evidence="13">
    <location>
        <position position="1198"/>
    </location>
</feature>
<dbReference type="Pfam" id="PF02518">
    <property type="entry name" value="HATPase_c"/>
    <property type="match status" value="1"/>
</dbReference>
<feature type="compositionally biased region" description="Gly residues" evidence="14">
    <location>
        <begin position="1349"/>
        <end position="1359"/>
    </location>
</feature>
<evidence type="ECO:0000259" key="15">
    <source>
        <dbReference type="PROSITE" id="PS50109"/>
    </source>
</evidence>
<dbReference type="CDD" id="cd16922">
    <property type="entry name" value="HATPase_EvgS-ArcB-TorS-like"/>
    <property type="match status" value="1"/>
</dbReference>
<dbReference type="InterPro" id="IPR036097">
    <property type="entry name" value="HisK_dim/P_sf"/>
</dbReference>
<dbReference type="GO" id="GO:0005524">
    <property type="term" value="F:ATP binding"/>
    <property type="evidence" value="ECO:0007669"/>
    <property type="project" value="UniProtKB-KW"/>
</dbReference>
<evidence type="ECO:0000256" key="8">
    <source>
        <dbReference type="ARBA" id="ARBA00022741"/>
    </source>
</evidence>
<dbReference type="CDD" id="cd00082">
    <property type="entry name" value="HisKA"/>
    <property type="match status" value="1"/>
</dbReference>
<dbReference type="GO" id="GO:0000155">
    <property type="term" value="F:phosphorelay sensor kinase activity"/>
    <property type="evidence" value="ECO:0007669"/>
    <property type="project" value="InterPro"/>
</dbReference>
<dbReference type="PROSITE" id="PS50110">
    <property type="entry name" value="RESPONSE_REGULATORY"/>
    <property type="match status" value="1"/>
</dbReference>
<dbReference type="Proteomes" id="UP000001197">
    <property type="component" value="Chromosome 1"/>
</dbReference>
<reference evidence="18 19" key="1">
    <citation type="journal article" date="2008" name="Genome Biol.">
        <title>The genome sequence of the model ascomycete fungus Podospora anserina.</title>
        <authorList>
            <person name="Espagne E."/>
            <person name="Lespinet O."/>
            <person name="Malagnac F."/>
            <person name="Da Silva C."/>
            <person name="Jaillon O."/>
            <person name="Porcel B.M."/>
            <person name="Couloux A."/>
            <person name="Aury J.-M."/>
            <person name="Segurens B."/>
            <person name="Poulain J."/>
            <person name="Anthouard V."/>
            <person name="Grossetete S."/>
            <person name="Khalili H."/>
            <person name="Coppin E."/>
            <person name="Dequard-Chablat M."/>
            <person name="Picard M."/>
            <person name="Contamine V."/>
            <person name="Arnaise S."/>
            <person name="Bourdais A."/>
            <person name="Berteaux-Lecellier V."/>
            <person name="Gautheret D."/>
            <person name="de Vries R.P."/>
            <person name="Battaglia E."/>
            <person name="Coutinho P.M."/>
            <person name="Danchin E.G.J."/>
            <person name="Henrissat B."/>
            <person name="El Khoury R."/>
            <person name="Sainsard-Chanet A."/>
            <person name="Boivin A."/>
            <person name="Pinan-Lucarre B."/>
            <person name="Sellem C.H."/>
            <person name="Debuchy R."/>
            <person name="Wincker P."/>
            <person name="Weissenbach J."/>
            <person name="Silar P."/>
        </authorList>
    </citation>
    <scope>NUCLEOTIDE SEQUENCE [LARGE SCALE GENOMIC DNA]</scope>
    <source>
        <strain evidence="19">S / ATCC MYA-4624 / DSM 980 / FGSC 10383</strain>
    </source>
</reference>
<evidence type="ECO:0000256" key="9">
    <source>
        <dbReference type="ARBA" id="ARBA00022777"/>
    </source>
</evidence>
<dbReference type="InterPro" id="IPR011006">
    <property type="entry name" value="CheY-like_superfamily"/>
</dbReference>
<dbReference type="InterPro" id="IPR005467">
    <property type="entry name" value="His_kinase_dom"/>
</dbReference>
<feature type="compositionally biased region" description="Basic and acidic residues" evidence="14">
    <location>
        <begin position="1319"/>
        <end position="1334"/>
    </location>
</feature>
<evidence type="ECO:0000256" key="14">
    <source>
        <dbReference type="SAM" id="MobiDB-lite"/>
    </source>
</evidence>
<evidence type="ECO:0000259" key="17">
    <source>
        <dbReference type="PROSITE" id="PS50112"/>
    </source>
</evidence>
<dbReference type="PANTHER" id="PTHR43047:SF74">
    <property type="entry name" value="HISTIDINE KINASE-RELATED"/>
    <property type="match status" value="1"/>
</dbReference>
<dbReference type="PROSITE" id="PS50112">
    <property type="entry name" value="PAS"/>
    <property type="match status" value="1"/>
</dbReference>
<dbReference type="Gene3D" id="3.30.565.10">
    <property type="entry name" value="Histidine kinase-like ATPase, C-terminal domain"/>
    <property type="match status" value="1"/>
</dbReference>
<comment type="catalytic activity">
    <reaction evidence="1">
        <text>ATP + protein L-histidine = ADP + protein N-phospho-L-histidine.</text>
        <dbReference type="EC" id="2.7.13.3"/>
    </reaction>
</comment>
<reference evidence="19" key="2">
    <citation type="journal article" date="2014" name="Genetics">
        <title>Maintaining two mating types: Structure of the mating type locus and its role in heterokaryosis in Podospora anserina.</title>
        <authorList>
            <person name="Grognet P."/>
            <person name="Bidard F."/>
            <person name="Kuchly C."/>
            <person name="Tong L.C.H."/>
            <person name="Coppin E."/>
            <person name="Benkhali J.A."/>
            <person name="Couloux A."/>
            <person name="Wincker P."/>
            <person name="Debuchy R."/>
            <person name="Silar P."/>
        </authorList>
    </citation>
    <scope>GENOME REANNOTATION</scope>
    <source>
        <strain evidence="19">S / ATCC MYA-4624 / DSM 980 / FGSC 10383</strain>
    </source>
</reference>
<sequence>MPKNVFVLTTKSHTHTYTPPNLKSSHLGLAGRCLLDAPPDGDVDMTPSQELQEASCAVDTSPAVPVRHSPHSTPDDTQYFGRYTRHHSRPQSPAYNVAPISGNRFVRDAPLLTPGVPRSQNASPFRIPMPCITPGQVAFSALQFLPVPVLVLDGLKTVALANEAMGRLLGMIPENVGADGDGMVPVVDILRGKTLAQVGIDLVQDGVPVWLDWEQFLNQAAVETGGGSPSATADGAVEVDGDATPIPDGANDDHVFDGKPHDHTPTLAIEVVISPKDVTSSTYDPRARHNLSASQRRAKMIISVWDVSEGQTFFTLTFTNTNSAFSPAMSRRKSTAKPSYLEAAERKSIPHVSNPPSAASSRDSNASSSFKLSPSAVSFSANPFPPFGPPAASAPSSAPSVLQKINIMKDALLDNIQTPILAMWRDGSVTLPNRAARNLFVRNADLDKSADGFDLLPNWMVWDQDFTKQLDPSEYPIAVLLRTEKPFVGLRIGMRDEHGKSLVFDVEGVAINDENTGEFLAGVVTCRDVTRLHEELNQIKAADEERFGLICDTMPQLVWTATPDGQHDFYNSRWYHYTGLSEEDSFGEGWSKPFHPDDMVEAAKRWKHSLATGEPYMTEYRCRSKDGEWRWFLGRALPLRNKQTGKIEKWFGTCTDVHESIETKIEAKRTRQQLLSVIALSNMTMFTVDLNRKITMIEGALIWDYQCDNTTSRWFIGENVYDVFNRLNSQLPEGQMPAFLSPLESILDGSTTREDFQEHEMDGRWYRTRFQPILGKRIREKGEANTIIEGVIGLIMDVTELKAREQDIQAQAQEKRQLVANEAAAKEASRLKSQFLANMSHEIRTPITGVIGMSELLLDVELTEEQRDITENIYRSANALLTVINDILDFSKVESGRLDIEEVQFSLSVIVRDVSKMLSFAAERKDLAFHSDISEDIETDMVVMGDPGRVRQIITNLVTNSIKFTNHGHVKFSVFKEKDTPEITEIKFVIEDTGIGIEEEVRKRLFQPFSQGDASTARKFGGTGLGLTICKHLLDLMKGRMVLESTLGTGTTATFWIPFNKPQGAAQKSSLVQIDPIPDRLQSEMSVSCHSSEYDHAMGTPPEIGSVLGDRGRSSWRNSSSVNLPGVSSPEEDLSLEERSKIHILVVEDNAINQQIAIKTIRKLGFNVVAAWNGKEALDYLIAAENGEKKKPDIILMDVQMPLIDGYKCTHLLRHHLPYKAFVGDVPIVAMTASAIQGDREKCKRAGMDDYLSKPVKSRVLERMLVRWGSKGRKGGMVAVDDGVGSSVVSDCSDSGEHCDNAGIPGVGVEHDREMHEELATPKPGGEGREERGHFPGYTVVSDGVGVVSDGGGGGGGGDSTTPKSISPQKGLSRPGSEERPGGVPMSPVIKHFEEDKESAMHSRDDKLVGAAGIGAAKSPSVLGGKKEGLGERLTEENVERFNLEGGARGR</sequence>
<dbReference type="SUPFAM" id="SSF47384">
    <property type="entry name" value="Homodimeric domain of signal transducing histidine kinase"/>
    <property type="match status" value="1"/>
</dbReference>
<evidence type="ECO:0000256" key="5">
    <source>
        <dbReference type="ARBA" id="ARBA00022553"/>
    </source>
</evidence>
<dbReference type="PROSITE" id="PS50109">
    <property type="entry name" value="HIS_KIN"/>
    <property type="match status" value="1"/>
</dbReference>
<keyword evidence="11" id="KW-1133">Transmembrane helix</keyword>
<evidence type="ECO:0000256" key="13">
    <source>
        <dbReference type="PROSITE-ProRule" id="PRU00169"/>
    </source>
</evidence>
<dbReference type="Gene3D" id="3.30.450.20">
    <property type="entry name" value="PAS domain"/>
    <property type="match status" value="3"/>
</dbReference>
<feature type="domain" description="PAS" evidence="17">
    <location>
        <begin position="543"/>
        <end position="613"/>
    </location>
</feature>
<keyword evidence="7" id="KW-0812">Transmembrane</keyword>
<dbReference type="Pfam" id="PF08447">
    <property type="entry name" value="PAS_3"/>
    <property type="match status" value="1"/>
</dbReference>
<dbReference type="InterPro" id="IPR013655">
    <property type="entry name" value="PAS_fold_3"/>
</dbReference>
<dbReference type="SUPFAM" id="SSF52172">
    <property type="entry name" value="CheY-like"/>
    <property type="match status" value="1"/>
</dbReference>
<dbReference type="Gene3D" id="1.10.287.130">
    <property type="match status" value="1"/>
</dbReference>
<keyword evidence="12" id="KW-0472">Membrane</keyword>
<dbReference type="Gene3D" id="3.40.50.2300">
    <property type="match status" value="1"/>
</dbReference>
<dbReference type="FunFam" id="3.30.565.10:FF:000010">
    <property type="entry name" value="Sensor histidine kinase RcsC"/>
    <property type="match status" value="1"/>
</dbReference>
<dbReference type="GO" id="GO:0009927">
    <property type="term" value="F:histidine phosphotransfer kinase activity"/>
    <property type="evidence" value="ECO:0007669"/>
    <property type="project" value="TreeGrafter"/>
</dbReference>
<dbReference type="SUPFAM" id="SSF55874">
    <property type="entry name" value="ATPase domain of HSP90 chaperone/DNA topoisomerase II/histidine kinase"/>
    <property type="match status" value="1"/>
</dbReference>
<evidence type="ECO:0000259" key="16">
    <source>
        <dbReference type="PROSITE" id="PS50110"/>
    </source>
</evidence>
<dbReference type="InParanoid" id="A0A090C9C2"/>
<keyword evidence="19" id="KW-1185">Reference proteome</keyword>
<evidence type="ECO:0000313" key="18">
    <source>
        <dbReference type="EMBL" id="CDP23366.1"/>
    </source>
</evidence>
<dbReference type="InterPro" id="IPR001789">
    <property type="entry name" value="Sig_transdc_resp-reg_receiver"/>
</dbReference>
<feature type="region of interest" description="Disordered" evidence="14">
    <location>
        <begin position="1319"/>
        <end position="1431"/>
    </location>
</feature>
<evidence type="ECO:0000256" key="7">
    <source>
        <dbReference type="ARBA" id="ARBA00022692"/>
    </source>
</evidence>
<keyword evidence="4" id="KW-1003">Cell membrane</keyword>
<feature type="domain" description="Histidine kinase" evidence="15">
    <location>
        <begin position="838"/>
        <end position="1061"/>
    </location>
</feature>
<evidence type="ECO:0000256" key="11">
    <source>
        <dbReference type="ARBA" id="ARBA00022989"/>
    </source>
</evidence>
<dbReference type="FunFam" id="3.30.450.20:FF:000099">
    <property type="entry name" value="Sensory box sensor histidine kinase"/>
    <property type="match status" value="1"/>
</dbReference>
<proteinExistence type="predicted"/>
<dbReference type="InterPro" id="IPR001610">
    <property type="entry name" value="PAC"/>
</dbReference>
<evidence type="ECO:0000256" key="12">
    <source>
        <dbReference type="ARBA" id="ARBA00023136"/>
    </source>
</evidence>
<dbReference type="FunFam" id="1.10.287.130:FF:000003">
    <property type="entry name" value="Histidine kinase"/>
    <property type="match status" value="1"/>
</dbReference>
<evidence type="ECO:0000256" key="4">
    <source>
        <dbReference type="ARBA" id="ARBA00022475"/>
    </source>
</evidence>
<keyword evidence="8" id="KW-0547">Nucleotide-binding</keyword>
<accession>A0A090C9C2</accession>
<evidence type="ECO:0000256" key="3">
    <source>
        <dbReference type="ARBA" id="ARBA00012438"/>
    </source>
</evidence>
<dbReference type="InterPro" id="IPR035965">
    <property type="entry name" value="PAS-like_dom_sf"/>
</dbReference>
<feature type="compositionally biased region" description="Basic and acidic residues" evidence="14">
    <location>
        <begin position="1391"/>
        <end position="1408"/>
    </location>
</feature>
<dbReference type="PANTHER" id="PTHR43047">
    <property type="entry name" value="TWO-COMPONENT HISTIDINE PROTEIN KINASE"/>
    <property type="match status" value="1"/>
</dbReference>
<evidence type="ECO:0000256" key="6">
    <source>
        <dbReference type="ARBA" id="ARBA00022679"/>
    </source>
</evidence>
<dbReference type="InterPro" id="IPR000014">
    <property type="entry name" value="PAS"/>
</dbReference>
<dbReference type="EC" id="2.7.13.3" evidence="3"/>
<dbReference type="SMART" id="SM00387">
    <property type="entry name" value="HATPase_c"/>
    <property type="match status" value="1"/>
</dbReference>
<feature type="compositionally biased region" description="Polar residues" evidence="14">
    <location>
        <begin position="1361"/>
        <end position="1370"/>
    </location>
</feature>
<dbReference type="CDD" id="cd00130">
    <property type="entry name" value="PAS"/>
    <property type="match status" value="1"/>
</dbReference>
<dbReference type="SMART" id="SM00091">
    <property type="entry name" value="PAS"/>
    <property type="match status" value="2"/>
</dbReference>
<evidence type="ECO:0000256" key="10">
    <source>
        <dbReference type="ARBA" id="ARBA00022840"/>
    </source>
</evidence>
<dbReference type="SUPFAM" id="SSF55785">
    <property type="entry name" value="PYP-like sensor domain (PAS domain)"/>
    <property type="match status" value="1"/>
</dbReference>
<dbReference type="InterPro" id="IPR036890">
    <property type="entry name" value="HATPase_C_sf"/>
</dbReference>
<name>A0A090C9C2_PODAN</name>
<dbReference type="eggNOG" id="KOG0519">
    <property type="taxonomic scope" value="Eukaryota"/>
</dbReference>
<keyword evidence="6" id="KW-0808">Transferase</keyword>
<feature type="region of interest" description="Disordered" evidence="14">
    <location>
        <begin position="326"/>
        <end position="366"/>
    </location>
</feature>
<organism evidence="18 19">
    <name type="scientific">Podospora anserina (strain S / ATCC MYA-4624 / DSM 980 / FGSC 10383)</name>
    <name type="common">Pleurage anserina</name>
    <dbReference type="NCBI Taxonomy" id="515849"/>
    <lineage>
        <taxon>Eukaryota</taxon>
        <taxon>Fungi</taxon>
        <taxon>Dikarya</taxon>
        <taxon>Ascomycota</taxon>
        <taxon>Pezizomycotina</taxon>
        <taxon>Sordariomycetes</taxon>
        <taxon>Sordariomycetidae</taxon>
        <taxon>Sordariales</taxon>
        <taxon>Podosporaceae</taxon>
        <taxon>Podospora</taxon>
        <taxon>Podospora anserina</taxon>
    </lineage>
</organism>
<protein>
    <recommendedName>
        <fullName evidence="3">histidine kinase</fullName>
        <ecNumber evidence="3">2.7.13.3</ecNumber>
    </recommendedName>
</protein>
<comment type="subcellular location">
    <subcellularLocation>
        <location evidence="2">Cell membrane</location>
        <topology evidence="2">Multi-pass membrane protein</topology>
    </subcellularLocation>
</comment>
<dbReference type="SMART" id="SM00448">
    <property type="entry name" value="REC"/>
    <property type="match status" value="1"/>
</dbReference>
<evidence type="ECO:0000313" key="19">
    <source>
        <dbReference type="Proteomes" id="UP000001197"/>
    </source>
</evidence>
<dbReference type="InterPro" id="IPR003661">
    <property type="entry name" value="HisK_dim/P_dom"/>
</dbReference>
<dbReference type="SMART" id="SM00388">
    <property type="entry name" value="HisKA"/>
    <property type="match status" value="1"/>
</dbReference>
<evidence type="ECO:0000256" key="2">
    <source>
        <dbReference type="ARBA" id="ARBA00004651"/>
    </source>
</evidence>
<dbReference type="GO" id="GO:0005886">
    <property type="term" value="C:plasma membrane"/>
    <property type="evidence" value="ECO:0007669"/>
    <property type="project" value="UniProtKB-SubCell"/>
</dbReference>
<dbReference type="CDD" id="cd17546">
    <property type="entry name" value="REC_hyHK_CKI1_RcsC-like"/>
    <property type="match status" value="1"/>
</dbReference>
<dbReference type="Pfam" id="PF00512">
    <property type="entry name" value="HisKA"/>
    <property type="match status" value="1"/>
</dbReference>